<dbReference type="InterPro" id="IPR000944">
    <property type="entry name" value="Tscrpt_reg_Rrf2"/>
</dbReference>
<dbReference type="OrthoDB" id="9808360at2"/>
<dbReference type="GO" id="GO:0003700">
    <property type="term" value="F:DNA-binding transcription factor activity"/>
    <property type="evidence" value="ECO:0007669"/>
    <property type="project" value="TreeGrafter"/>
</dbReference>
<dbReference type="GO" id="GO:0005829">
    <property type="term" value="C:cytosol"/>
    <property type="evidence" value="ECO:0007669"/>
    <property type="project" value="TreeGrafter"/>
</dbReference>
<protein>
    <submittedName>
        <fullName evidence="1">Transcriptional regulator, BadM/Rrf2 family</fullName>
    </submittedName>
</protein>
<dbReference type="STRING" id="112901.SAMN04488500_10791"/>
<dbReference type="InterPro" id="IPR036390">
    <property type="entry name" value="WH_DNA-bd_sf"/>
</dbReference>
<dbReference type="InterPro" id="IPR036388">
    <property type="entry name" value="WH-like_DNA-bd_sf"/>
</dbReference>
<dbReference type="EMBL" id="FWXI01000007">
    <property type="protein sequence ID" value="SMC70801.1"/>
    <property type="molecule type" value="Genomic_DNA"/>
</dbReference>
<dbReference type="PANTHER" id="PTHR33221">
    <property type="entry name" value="WINGED HELIX-TURN-HELIX TRANSCRIPTIONAL REGULATOR, RRF2 FAMILY"/>
    <property type="match status" value="1"/>
</dbReference>
<dbReference type="Proteomes" id="UP000192738">
    <property type="component" value="Unassembled WGS sequence"/>
</dbReference>
<evidence type="ECO:0000313" key="1">
    <source>
        <dbReference type="EMBL" id="SMC70801.1"/>
    </source>
</evidence>
<gene>
    <name evidence="1" type="ORF">SAMN04488500_10791</name>
</gene>
<dbReference type="RefSeq" id="WP_084575602.1">
    <property type="nucleotide sequence ID" value="NZ_CP155572.1"/>
</dbReference>
<keyword evidence="2" id="KW-1185">Reference proteome</keyword>
<dbReference type="InterPro" id="IPR030489">
    <property type="entry name" value="TR_Rrf2-type_CS"/>
</dbReference>
<dbReference type="Pfam" id="PF02082">
    <property type="entry name" value="Rrf2"/>
    <property type="match status" value="1"/>
</dbReference>
<dbReference type="PROSITE" id="PS01332">
    <property type="entry name" value="HTH_RRF2_1"/>
    <property type="match status" value="1"/>
</dbReference>
<sequence>MQLNQATDYAFRVVLYLASLPSGEVANGVSIAERQNIPSRFLQKIMRKLVAASLVKSYRGVVGGFTLAKPANEITLYDVISAMEGPLGIQRCLNDRKVCNRDCGQECPVHQALAAVQDRLIADLSTVTFAALAAKAK</sequence>
<dbReference type="AlphaFoldDB" id="A0A1W2BDA5"/>
<reference evidence="1 2" key="1">
    <citation type="submission" date="2017-04" db="EMBL/GenBank/DDBJ databases">
        <authorList>
            <person name="Afonso C.L."/>
            <person name="Miller P.J."/>
            <person name="Scott M.A."/>
            <person name="Spackman E."/>
            <person name="Goraichik I."/>
            <person name="Dimitrov K.M."/>
            <person name="Suarez D.L."/>
            <person name="Swayne D.E."/>
        </authorList>
    </citation>
    <scope>NUCLEOTIDE SEQUENCE [LARGE SCALE GENOMIC DNA]</scope>
    <source>
        <strain evidence="1 2">DSM 5090</strain>
    </source>
</reference>
<dbReference type="PANTHER" id="PTHR33221:SF2">
    <property type="entry name" value="TRANSCRIPTIONAL REGULATOR"/>
    <property type="match status" value="1"/>
</dbReference>
<dbReference type="NCBIfam" id="TIGR00738">
    <property type="entry name" value="rrf2_super"/>
    <property type="match status" value="1"/>
</dbReference>
<organism evidence="1 2">
    <name type="scientific">Sporomusa malonica</name>
    <dbReference type="NCBI Taxonomy" id="112901"/>
    <lineage>
        <taxon>Bacteria</taxon>
        <taxon>Bacillati</taxon>
        <taxon>Bacillota</taxon>
        <taxon>Negativicutes</taxon>
        <taxon>Selenomonadales</taxon>
        <taxon>Sporomusaceae</taxon>
        <taxon>Sporomusa</taxon>
    </lineage>
</organism>
<dbReference type="Gene3D" id="1.10.10.10">
    <property type="entry name" value="Winged helix-like DNA-binding domain superfamily/Winged helix DNA-binding domain"/>
    <property type="match status" value="1"/>
</dbReference>
<name>A0A1W2BDA5_9FIRM</name>
<dbReference type="PROSITE" id="PS51197">
    <property type="entry name" value="HTH_RRF2_2"/>
    <property type="match status" value="1"/>
</dbReference>
<evidence type="ECO:0000313" key="2">
    <source>
        <dbReference type="Proteomes" id="UP000192738"/>
    </source>
</evidence>
<accession>A0A1W2BDA5</accession>
<proteinExistence type="predicted"/>
<dbReference type="SUPFAM" id="SSF46785">
    <property type="entry name" value="Winged helix' DNA-binding domain"/>
    <property type="match status" value="1"/>
</dbReference>